<dbReference type="Proteomes" id="UP000464214">
    <property type="component" value="Chromosome"/>
</dbReference>
<dbReference type="AlphaFoldDB" id="A0A6P1NVZ7"/>
<keyword evidence="2" id="KW-1185">Reference proteome</keyword>
<gene>
    <name evidence="1" type="ORF">GU926_02810</name>
</gene>
<reference evidence="1 2" key="1">
    <citation type="submission" date="2020-01" db="EMBL/GenBank/DDBJ databases">
        <authorList>
            <person name="Kim M."/>
        </authorList>
    </citation>
    <scope>NUCLEOTIDE SEQUENCE [LARGE SCALE GENOMIC DNA]</scope>
    <source>
        <strain evidence="1 2">BT10</strain>
    </source>
</reference>
<organism evidence="1 2">
    <name type="scientific">Nibribacter ruber</name>
    <dbReference type="NCBI Taxonomy" id="2698458"/>
    <lineage>
        <taxon>Bacteria</taxon>
        <taxon>Pseudomonadati</taxon>
        <taxon>Bacteroidota</taxon>
        <taxon>Cytophagia</taxon>
        <taxon>Cytophagales</taxon>
        <taxon>Hymenobacteraceae</taxon>
        <taxon>Nibribacter</taxon>
    </lineage>
</organism>
<evidence type="ECO:0000313" key="2">
    <source>
        <dbReference type="Proteomes" id="UP000464214"/>
    </source>
</evidence>
<accession>A0A6P1NVZ7</accession>
<protein>
    <submittedName>
        <fullName evidence="1">Uncharacterized protein</fullName>
    </submittedName>
</protein>
<evidence type="ECO:0000313" key="1">
    <source>
        <dbReference type="EMBL" id="QHL86429.1"/>
    </source>
</evidence>
<name>A0A6P1NVZ7_9BACT</name>
<proteinExistence type="predicted"/>
<dbReference type="RefSeq" id="WP_160688810.1">
    <property type="nucleotide sequence ID" value="NZ_CP047897.1"/>
</dbReference>
<dbReference type="KEGG" id="nib:GU926_02810"/>
<sequence>MNETLVPLAQYLTYAQAVDLYNDLMDIEVVGLVKSCGPPSLPYGAGIYYQLLVKQQDLPLSEAVLAEFSQKQAKNESQGPTCPHCGSQQVVIKSNISWWRKIIYAGTTVWKCQTCHRTYFT</sequence>
<dbReference type="EMBL" id="CP047897">
    <property type="protein sequence ID" value="QHL86429.1"/>
    <property type="molecule type" value="Genomic_DNA"/>
</dbReference>